<name>A0A939D6X1_CLOAM</name>
<dbReference type="PANTHER" id="PTHR35936:SF18">
    <property type="entry name" value="L-CYSTINE-BINDING PROTEIN TCYJ"/>
    <property type="match status" value="1"/>
</dbReference>
<dbReference type="Pfam" id="PF00497">
    <property type="entry name" value="SBP_bac_3"/>
    <property type="match status" value="1"/>
</dbReference>
<feature type="region of interest" description="Disordered" evidence="2">
    <location>
        <begin position="1"/>
        <end position="20"/>
    </location>
</feature>
<sequence length="258" mass="28761">MAALTGCSSSTNASKEASAENPRKVVIGTGTQFKPYCYLDESGNLAGYELEVLKEIDNRLPQYEFDFETFDFKNILLSLGDGKVDIGAHQFEKNPDREASYLFGTESYTTFILRIVVDKDRTDINGIDDLQGKTVEVSEGSNDAWVLEDYNKKHQDNPIKLKYISNSDAVAQIQELEDGRIDAAISIKRIVDSWNKTYGDKVKTAGDPIASSSTYYIYRKDDTQLQQDIDAVLKELKEDGTLAQISIDVLGGDYTTTD</sequence>
<dbReference type="PANTHER" id="PTHR35936">
    <property type="entry name" value="MEMBRANE-BOUND LYTIC MUREIN TRANSGLYCOSYLASE F"/>
    <property type="match status" value="1"/>
</dbReference>
<reference evidence="4" key="1">
    <citation type="submission" date="2021-02" db="EMBL/GenBank/DDBJ databases">
        <title>Abyssanaerobacter marinus gen.nov., sp., nov, anaerobic bacterium isolated from the Onnuri vent field of Indian Ocean and suggestion of Mogibacteriaceae fam. nov., and proposal of reclassification of ambiguous this family's genus member.</title>
        <authorList>
            <person name="Kim Y.J."/>
            <person name="Yang J.-A."/>
        </authorList>
    </citation>
    <scope>NUCLEOTIDE SEQUENCE</scope>
    <source>
        <strain evidence="4">DSM 2634</strain>
    </source>
</reference>
<feature type="compositionally biased region" description="Polar residues" evidence="2">
    <location>
        <begin position="1"/>
        <end position="15"/>
    </location>
</feature>
<keyword evidence="1" id="KW-0732">Signal</keyword>
<evidence type="ECO:0000313" key="5">
    <source>
        <dbReference type="Proteomes" id="UP000664545"/>
    </source>
</evidence>
<dbReference type="EMBL" id="JAFJZZ010000001">
    <property type="protein sequence ID" value="MBN7772230.1"/>
    <property type="molecule type" value="Genomic_DNA"/>
</dbReference>
<dbReference type="Proteomes" id="UP000664545">
    <property type="component" value="Unassembled WGS sequence"/>
</dbReference>
<dbReference type="SUPFAM" id="SSF53850">
    <property type="entry name" value="Periplasmic binding protein-like II"/>
    <property type="match status" value="1"/>
</dbReference>
<feature type="domain" description="Solute-binding protein family 3/N-terminal" evidence="3">
    <location>
        <begin position="24"/>
        <end position="253"/>
    </location>
</feature>
<dbReference type="SMART" id="SM00062">
    <property type="entry name" value="PBPb"/>
    <property type="match status" value="1"/>
</dbReference>
<dbReference type="AlphaFoldDB" id="A0A939D6X1"/>
<evidence type="ECO:0000313" key="4">
    <source>
        <dbReference type="EMBL" id="MBN7772230.1"/>
    </source>
</evidence>
<evidence type="ECO:0000256" key="1">
    <source>
        <dbReference type="ARBA" id="ARBA00022729"/>
    </source>
</evidence>
<proteinExistence type="predicted"/>
<evidence type="ECO:0000256" key="2">
    <source>
        <dbReference type="SAM" id="MobiDB-lite"/>
    </source>
</evidence>
<organism evidence="4 5">
    <name type="scientific">Clostridium aminobutyricum</name>
    <dbReference type="NCBI Taxonomy" id="33953"/>
    <lineage>
        <taxon>Bacteria</taxon>
        <taxon>Bacillati</taxon>
        <taxon>Bacillota</taxon>
        <taxon>Clostridia</taxon>
        <taxon>Eubacteriales</taxon>
        <taxon>Clostridiaceae</taxon>
        <taxon>Clostridium</taxon>
    </lineage>
</organism>
<accession>A0A939D6X1</accession>
<gene>
    <name evidence="4" type="ORF">JYB65_02535</name>
</gene>
<dbReference type="InterPro" id="IPR001638">
    <property type="entry name" value="Solute-binding_3/MltF_N"/>
</dbReference>
<dbReference type="Gene3D" id="3.40.190.10">
    <property type="entry name" value="Periplasmic binding protein-like II"/>
    <property type="match status" value="2"/>
</dbReference>
<keyword evidence="5" id="KW-1185">Reference proteome</keyword>
<evidence type="ECO:0000259" key="3">
    <source>
        <dbReference type="SMART" id="SM00062"/>
    </source>
</evidence>
<protein>
    <submittedName>
        <fullName evidence="4">Transporter substrate-binding domain-containing protein</fullName>
    </submittedName>
</protein>
<comment type="caution">
    <text evidence="4">The sequence shown here is derived from an EMBL/GenBank/DDBJ whole genome shotgun (WGS) entry which is preliminary data.</text>
</comment>